<name>V4P1H6_9CAUL</name>
<sequence>MAAAFGKSNDWLIVTAEAVSASFDKHGSEAQTFMKSIVAAG</sequence>
<accession>V4P1H6</accession>
<dbReference type="EMBL" id="AWGB01000040">
    <property type="protein sequence ID" value="ESQ87847.1"/>
    <property type="molecule type" value="Genomic_DNA"/>
</dbReference>
<gene>
    <name evidence="1" type="ORF">ABENE_16535</name>
</gene>
<comment type="caution">
    <text evidence="1">The sequence shown here is derived from an EMBL/GenBank/DDBJ whole genome shotgun (WGS) entry which is preliminary data.</text>
</comment>
<dbReference type="RefSeq" id="WP_018081314.1">
    <property type="nucleotide sequence ID" value="NZ_AQWM01000004.1"/>
</dbReference>
<dbReference type="PATRIC" id="fig|1121022.4.peg.3361"/>
<keyword evidence="2" id="KW-1185">Reference proteome</keyword>
<evidence type="ECO:0000313" key="1">
    <source>
        <dbReference type="EMBL" id="ESQ87847.1"/>
    </source>
</evidence>
<dbReference type="AlphaFoldDB" id="V4P1H6"/>
<organism evidence="1 2">
    <name type="scientific">Asticcacaulis benevestitus DSM 16100 = ATCC BAA-896</name>
    <dbReference type="NCBI Taxonomy" id="1121022"/>
    <lineage>
        <taxon>Bacteria</taxon>
        <taxon>Pseudomonadati</taxon>
        <taxon>Pseudomonadota</taxon>
        <taxon>Alphaproteobacteria</taxon>
        <taxon>Caulobacterales</taxon>
        <taxon>Caulobacteraceae</taxon>
        <taxon>Asticcacaulis</taxon>
    </lineage>
</organism>
<protein>
    <submittedName>
        <fullName evidence="1">Uncharacterized protein</fullName>
    </submittedName>
</protein>
<evidence type="ECO:0000313" key="2">
    <source>
        <dbReference type="Proteomes" id="UP000017837"/>
    </source>
</evidence>
<proteinExistence type="predicted"/>
<dbReference type="Proteomes" id="UP000017837">
    <property type="component" value="Unassembled WGS sequence"/>
</dbReference>
<reference evidence="1 2" key="1">
    <citation type="journal article" date="2014" name="Nature">
        <title>Sequential evolution of bacterial morphology by co-option of a developmental regulator.</title>
        <authorList>
            <person name="Jiang C."/>
            <person name="Brown P.J."/>
            <person name="Ducret A."/>
            <person name="Brun Y.V."/>
        </authorList>
    </citation>
    <scope>NUCLEOTIDE SEQUENCE [LARGE SCALE GENOMIC DNA]</scope>
    <source>
        <strain evidence="1 2">DSM 16100</strain>
    </source>
</reference>